<accession>A0AAN9QJE7</accession>
<keyword evidence="2" id="KW-1185">Reference proteome</keyword>
<organism evidence="1 2">
    <name type="scientific">Phaseolus coccineus</name>
    <name type="common">Scarlet runner bean</name>
    <name type="synonym">Phaseolus multiflorus</name>
    <dbReference type="NCBI Taxonomy" id="3886"/>
    <lineage>
        <taxon>Eukaryota</taxon>
        <taxon>Viridiplantae</taxon>
        <taxon>Streptophyta</taxon>
        <taxon>Embryophyta</taxon>
        <taxon>Tracheophyta</taxon>
        <taxon>Spermatophyta</taxon>
        <taxon>Magnoliopsida</taxon>
        <taxon>eudicotyledons</taxon>
        <taxon>Gunneridae</taxon>
        <taxon>Pentapetalae</taxon>
        <taxon>rosids</taxon>
        <taxon>fabids</taxon>
        <taxon>Fabales</taxon>
        <taxon>Fabaceae</taxon>
        <taxon>Papilionoideae</taxon>
        <taxon>50 kb inversion clade</taxon>
        <taxon>NPAAA clade</taxon>
        <taxon>indigoferoid/millettioid clade</taxon>
        <taxon>Phaseoleae</taxon>
        <taxon>Phaseolus</taxon>
    </lineage>
</organism>
<gene>
    <name evidence="1" type="ORF">VNO80_30333</name>
</gene>
<sequence>MFVYAPMIILQFGFARDEVLCKKSYRIINEELLYFDIMECRLTVYINHYVSRALDPPLRLKHSTDLPQTLEPSVMLMQGQSCYGVVGGGNSFGLTVLYACSVKADPNYAVQLMDLCRNKMVLCYGLAMSYGGVMLACASQWKAFVTSFLVEGISSQVAKLGDEVTRANKDQEAWVLNSSYVTEKLFRREDNGYSLKTK</sequence>
<dbReference type="EMBL" id="JAYMYR010000011">
    <property type="protein sequence ID" value="KAK7333558.1"/>
    <property type="molecule type" value="Genomic_DNA"/>
</dbReference>
<evidence type="ECO:0000313" key="2">
    <source>
        <dbReference type="Proteomes" id="UP001374584"/>
    </source>
</evidence>
<proteinExistence type="predicted"/>
<comment type="caution">
    <text evidence="1">The sequence shown here is derived from an EMBL/GenBank/DDBJ whole genome shotgun (WGS) entry which is preliminary data.</text>
</comment>
<evidence type="ECO:0000313" key="1">
    <source>
        <dbReference type="EMBL" id="KAK7333558.1"/>
    </source>
</evidence>
<dbReference type="Proteomes" id="UP001374584">
    <property type="component" value="Unassembled WGS sequence"/>
</dbReference>
<protein>
    <submittedName>
        <fullName evidence="1">Uncharacterized protein</fullName>
    </submittedName>
</protein>
<reference evidence="1 2" key="1">
    <citation type="submission" date="2024-01" db="EMBL/GenBank/DDBJ databases">
        <title>The genomes of 5 underutilized Papilionoideae crops provide insights into root nodulation and disease resistanc.</title>
        <authorList>
            <person name="Jiang F."/>
        </authorList>
    </citation>
    <scope>NUCLEOTIDE SEQUENCE [LARGE SCALE GENOMIC DNA]</scope>
    <source>
        <strain evidence="1">JINMINGXINNONG_FW02</strain>
        <tissue evidence="1">Leaves</tissue>
    </source>
</reference>
<dbReference type="AlphaFoldDB" id="A0AAN9QJE7"/>
<name>A0AAN9QJE7_PHACN</name>